<proteinExistence type="predicted"/>
<feature type="region of interest" description="Disordered" evidence="1">
    <location>
        <begin position="63"/>
        <end position="244"/>
    </location>
</feature>
<feature type="compositionally biased region" description="Polar residues" evidence="1">
    <location>
        <begin position="459"/>
        <end position="480"/>
    </location>
</feature>
<evidence type="ECO:0000313" key="2">
    <source>
        <dbReference type="EMBL" id="KAK8105780.1"/>
    </source>
</evidence>
<feature type="region of interest" description="Disordered" evidence="1">
    <location>
        <begin position="459"/>
        <end position="548"/>
    </location>
</feature>
<organism evidence="2 3">
    <name type="scientific">Apiospora kogelbergensis</name>
    <dbReference type="NCBI Taxonomy" id="1337665"/>
    <lineage>
        <taxon>Eukaryota</taxon>
        <taxon>Fungi</taxon>
        <taxon>Dikarya</taxon>
        <taxon>Ascomycota</taxon>
        <taxon>Pezizomycotina</taxon>
        <taxon>Sordariomycetes</taxon>
        <taxon>Xylariomycetidae</taxon>
        <taxon>Amphisphaeriales</taxon>
        <taxon>Apiosporaceae</taxon>
        <taxon>Apiospora</taxon>
    </lineage>
</organism>
<feature type="compositionally biased region" description="Polar residues" evidence="1">
    <location>
        <begin position="127"/>
        <end position="159"/>
    </location>
</feature>
<reference evidence="2 3" key="1">
    <citation type="submission" date="2023-01" db="EMBL/GenBank/DDBJ databases">
        <title>Analysis of 21 Apiospora genomes using comparative genomics revels a genus with tremendous synthesis potential of carbohydrate active enzymes and secondary metabolites.</title>
        <authorList>
            <person name="Sorensen T."/>
        </authorList>
    </citation>
    <scope>NUCLEOTIDE SEQUENCE [LARGE SCALE GENOMIC DNA]</scope>
    <source>
        <strain evidence="2 3">CBS 117206</strain>
    </source>
</reference>
<comment type="caution">
    <text evidence="2">The sequence shown here is derived from an EMBL/GenBank/DDBJ whole genome shotgun (WGS) entry which is preliminary data.</text>
</comment>
<feature type="compositionally biased region" description="Basic and acidic residues" evidence="1">
    <location>
        <begin position="533"/>
        <end position="548"/>
    </location>
</feature>
<feature type="compositionally biased region" description="Polar residues" evidence="1">
    <location>
        <begin position="79"/>
        <end position="104"/>
    </location>
</feature>
<feature type="region of interest" description="Disordered" evidence="1">
    <location>
        <begin position="375"/>
        <end position="395"/>
    </location>
</feature>
<gene>
    <name evidence="2" type="ORF">PG999_009139</name>
</gene>
<feature type="compositionally biased region" description="Basic and acidic residues" evidence="1">
    <location>
        <begin position="188"/>
        <end position="212"/>
    </location>
</feature>
<feature type="compositionally biased region" description="Polar residues" evidence="1">
    <location>
        <begin position="375"/>
        <end position="388"/>
    </location>
</feature>
<protein>
    <submittedName>
        <fullName evidence="2">Uncharacterized protein</fullName>
    </submittedName>
</protein>
<sequence>MAAYSYHHWEEEEDGRDGLIDFEQYYTFPPRPPNHVGGQGILHRLLKRQYRPVDVYDNCHHARKKKQQLGRQRGAADLRSNSNSGSDQPCQAQGAQGFQGSPTTPAAMRAFRSSNNLRARQPKECNPDQSTRPSGAYTAPSTSALASSNATHADQQPNLFTRLLRRAQSKRTLKPEERRAAPPLPAAKESRHDVAVHGEDGDQRTTTAERKPTLRLRKSIRDRFRGPEQQSKQPDAPETTNKPAVVYVPKHAAVDFTRTAVPKPDAVTGFPSLDEPRRQPSSSSHAPVVPNLDCPRTNSVHHEGLDDNDLKYLQQQLQLLQPQTSNDVKRRSWAMSNTDSRTNRFSFASYNAEADYVAAAPANAAVVGCDETPLQPTSNADLSGQQRPRQSKRHSYRLVPDPHDAVIEEETDFQRFLSKAAEEDRQYRQNVWRTLPPLPAVDHNVPDLDLQALLGGVDWNTTTKPQQSGRERSNSYNKRASNSHRKRASMISYRSQTDRTGKQQQQQPPNSDNMLAPPSTDLKVKRKPSVTKRVQEYFKPEALTNHRD</sequence>
<feature type="region of interest" description="Disordered" evidence="1">
    <location>
        <begin position="259"/>
        <end position="303"/>
    </location>
</feature>
<evidence type="ECO:0000313" key="3">
    <source>
        <dbReference type="Proteomes" id="UP001392437"/>
    </source>
</evidence>
<dbReference type="AlphaFoldDB" id="A0AAW0QUY5"/>
<feature type="compositionally biased region" description="Basic residues" evidence="1">
    <location>
        <begin position="163"/>
        <end position="172"/>
    </location>
</feature>
<keyword evidence="3" id="KW-1185">Reference proteome</keyword>
<evidence type="ECO:0000256" key="1">
    <source>
        <dbReference type="SAM" id="MobiDB-lite"/>
    </source>
</evidence>
<name>A0AAW0QUY5_9PEZI</name>
<dbReference type="Proteomes" id="UP001392437">
    <property type="component" value="Unassembled WGS sequence"/>
</dbReference>
<accession>A0AAW0QUY5</accession>
<feature type="compositionally biased region" description="Polar residues" evidence="1">
    <location>
        <begin position="228"/>
        <end position="242"/>
    </location>
</feature>
<dbReference type="EMBL" id="JAQQWP010000008">
    <property type="protein sequence ID" value="KAK8105780.1"/>
    <property type="molecule type" value="Genomic_DNA"/>
</dbReference>